<evidence type="ECO:0000313" key="4">
    <source>
        <dbReference type="EMBL" id="SBS24958.1"/>
    </source>
</evidence>
<keyword evidence="2" id="KW-0597">Phosphoprotein</keyword>
<keyword evidence="5" id="KW-1185">Reference proteome</keyword>
<evidence type="ECO:0000256" key="1">
    <source>
        <dbReference type="ARBA" id="ARBA00023012"/>
    </source>
</evidence>
<keyword evidence="1" id="KW-0902">Two-component regulatory system</keyword>
<protein>
    <submittedName>
        <fullName evidence="4">Hpt domain protein</fullName>
    </submittedName>
</protein>
<dbReference type="AlphaFoldDB" id="A0A1A8T0B3"/>
<dbReference type="SUPFAM" id="SSF47226">
    <property type="entry name" value="Histidine-containing phosphotransfer domain, HPT domain"/>
    <property type="match status" value="1"/>
</dbReference>
<dbReference type="RefSeq" id="WP_067011673.1">
    <property type="nucleotide sequence ID" value="NZ_FLOB01000001.1"/>
</dbReference>
<feature type="domain" description="HPt" evidence="3">
    <location>
        <begin position="17"/>
        <end position="112"/>
    </location>
</feature>
<evidence type="ECO:0000259" key="3">
    <source>
        <dbReference type="PROSITE" id="PS50894"/>
    </source>
</evidence>
<organism evidence="4 5">
    <name type="scientific">Marinomonas spartinae</name>
    <dbReference type="NCBI Taxonomy" id="1792290"/>
    <lineage>
        <taxon>Bacteria</taxon>
        <taxon>Pseudomonadati</taxon>
        <taxon>Pseudomonadota</taxon>
        <taxon>Gammaproteobacteria</taxon>
        <taxon>Oceanospirillales</taxon>
        <taxon>Oceanospirillaceae</taxon>
        <taxon>Marinomonas</taxon>
    </lineage>
</organism>
<dbReference type="InterPro" id="IPR036641">
    <property type="entry name" value="HPT_dom_sf"/>
</dbReference>
<evidence type="ECO:0000313" key="5">
    <source>
        <dbReference type="Proteomes" id="UP000092544"/>
    </source>
</evidence>
<dbReference type="GO" id="GO:0004672">
    <property type="term" value="F:protein kinase activity"/>
    <property type="evidence" value="ECO:0007669"/>
    <property type="project" value="UniProtKB-ARBA"/>
</dbReference>
<dbReference type="STRING" id="1792290.MSP8886_00127"/>
<dbReference type="Pfam" id="PF01627">
    <property type="entry name" value="Hpt"/>
    <property type="match status" value="1"/>
</dbReference>
<reference evidence="4 5" key="1">
    <citation type="submission" date="2016-06" db="EMBL/GenBank/DDBJ databases">
        <authorList>
            <person name="Kjaerup R.B."/>
            <person name="Dalgaard T.S."/>
            <person name="Juul-Madsen H.R."/>
        </authorList>
    </citation>
    <scope>NUCLEOTIDE SEQUENCE [LARGE SCALE GENOMIC DNA]</scope>
    <source>
        <strain evidence="4 5">CECT 8886</strain>
    </source>
</reference>
<name>A0A1A8T0B3_9GAMM</name>
<dbReference type="Proteomes" id="UP000092544">
    <property type="component" value="Unassembled WGS sequence"/>
</dbReference>
<proteinExistence type="predicted"/>
<gene>
    <name evidence="4" type="ORF">MSP8886_00127</name>
</gene>
<sequence>MSEIDQNALSSLITMLDKNMVNEVRLVFEQDCQEKMALLEFAWEQQDLATVAEICHALKSSSGNLALLSLSKDFEMLEKAARKAQTEHFPLPNNLNAIKAHVSRALNDLNVYFEQTH</sequence>
<dbReference type="GO" id="GO:0000160">
    <property type="term" value="P:phosphorelay signal transduction system"/>
    <property type="evidence" value="ECO:0007669"/>
    <property type="project" value="UniProtKB-KW"/>
</dbReference>
<evidence type="ECO:0000256" key="2">
    <source>
        <dbReference type="PROSITE-ProRule" id="PRU00110"/>
    </source>
</evidence>
<dbReference type="InterPro" id="IPR008207">
    <property type="entry name" value="Sig_transdc_His_kin_Hpt_dom"/>
</dbReference>
<dbReference type="EMBL" id="FLOB01000001">
    <property type="protein sequence ID" value="SBS24958.1"/>
    <property type="molecule type" value="Genomic_DNA"/>
</dbReference>
<accession>A0A1A8T0B3</accession>
<dbReference type="Gene3D" id="1.20.120.160">
    <property type="entry name" value="HPT domain"/>
    <property type="match status" value="1"/>
</dbReference>
<feature type="modified residue" description="Phosphohistidine" evidence="2">
    <location>
        <position position="56"/>
    </location>
</feature>
<dbReference type="PROSITE" id="PS50894">
    <property type="entry name" value="HPT"/>
    <property type="match status" value="1"/>
</dbReference>